<reference evidence="2 3" key="1">
    <citation type="submission" date="2019-07" db="EMBL/GenBank/DDBJ databases">
        <title>Luteimonas sp. YD-1 nov., isolated from acidic soil.</title>
        <authorList>
            <person name="Zhou J."/>
        </authorList>
    </citation>
    <scope>NUCLEOTIDE SEQUENCE [LARGE SCALE GENOMIC DNA]</scope>
    <source>
        <strain evidence="2 3">YD-1</strain>
    </source>
</reference>
<dbReference type="SUPFAM" id="SSF56300">
    <property type="entry name" value="Metallo-dependent phosphatases"/>
    <property type="match status" value="1"/>
</dbReference>
<dbReference type="AlphaFoldDB" id="A0A5C5U872"/>
<dbReference type="GO" id="GO:0005737">
    <property type="term" value="C:cytoplasm"/>
    <property type="evidence" value="ECO:0007669"/>
    <property type="project" value="TreeGrafter"/>
</dbReference>
<sequence>MRIAAISDVHGNLPALEAVLADIRARGCDALLNLGDVASGPLWPAETVELLMTVPALTIRGNHERQLLDDPGRMRESDRVARDALSPGQLDWIAALPAQARFEGEVLLVHGSPRSDIDYLLERVEPDGPRPSLTAEVAPVLAGIDARLVLCGHTHVPRALRLDDGRLCVNPGSVGLPAFRGSHPYPHVMQSGTPAARYAMLHRDSGTWGAELIAVEYNHAAAVERARGRGFDAWADALRDGRLPLAPA</sequence>
<comment type="caution">
    <text evidence="2">The sequence shown here is derived from an EMBL/GenBank/DDBJ whole genome shotgun (WGS) entry which is preliminary data.</text>
</comment>
<accession>A0A5C5U872</accession>
<dbReference type="PANTHER" id="PTHR42850:SF2">
    <property type="entry name" value="BLL5683 PROTEIN"/>
    <property type="match status" value="1"/>
</dbReference>
<evidence type="ECO:0000313" key="3">
    <source>
        <dbReference type="Proteomes" id="UP000315949"/>
    </source>
</evidence>
<dbReference type="InterPro" id="IPR004843">
    <property type="entry name" value="Calcineurin-like_PHP"/>
</dbReference>
<name>A0A5C5U872_9GAMM</name>
<organism evidence="2 3">
    <name type="scientific">Luteimonas wenzhouensis</name>
    <dbReference type="NCBI Taxonomy" id="2599615"/>
    <lineage>
        <taxon>Bacteria</taxon>
        <taxon>Pseudomonadati</taxon>
        <taxon>Pseudomonadota</taxon>
        <taxon>Gammaproteobacteria</taxon>
        <taxon>Lysobacterales</taxon>
        <taxon>Lysobacteraceae</taxon>
        <taxon>Luteimonas</taxon>
    </lineage>
</organism>
<dbReference type="Proteomes" id="UP000315949">
    <property type="component" value="Unassembled WGS sequence"/>
</dbReference>
<gene>
    <name evidence="2" type="ORF">FQY79_00630</name>
</gene>
<feature type="domain" description="Calcineurin-like phosphoesterase" evidence="1">
    <location>
        <begin position="1"/>
        <end position="157"/>
    </location>
</feature>
<keyword evidence="3" id="KW-1185">Reference proteome</keyword>
<dbReference type="RefSeq" id="WP_146309799.1">
    <property type="nucleotide sequence ID" value="NZ_VOHE01000001.1"/>
</dbReference>
<dbReference type="CDD" id="cd00838">
    <property type="entry name" value="MPP_superfamily"/>
    <property type="match status" value="1"/>
</dbReference>
<dbReference type="GO" id="GO:0016791">
    <property type="term" value="F:phosphatase activity"/>
    <property type="evidence" value="ECO:0007669"/>
    <property type="project" value="TreeGrafter"/>
</dbReference>
<protein>
    <submittedName>
        <fullName evidence="2">Metallophosphoesterase family protein</fullName>
    </submittedName>
</protein>
<dbReference type="Pfam" id="PF00149">
    <property type="entry name" value="Metallophos"/>
    <property type="match status" value="1"/>
</dbReference>
<dbReference type="PANTHER" id="PTHR42850">
    <property type="entry name" value="METALLOPHOSPHOESTERASE"/>
    <property type="match status" value="1"/>
</dbReference>
<dbReference type="OrthoDB" id="9813918at2"/>
<dbReference type="InterPro" id="IPR011152">
    <property type="entry name" value="Pesterase_MJ0912"/>
</dbReference>
<dbReference type="InterPro" id="IPR029052">
    <property type="entry name" value="Metallo-depent_PP-like"/>
</dbReference>
<dbReference type="EMBL" id="VOHE01000001">
    <property type="protein sequence ID" value="TWT21675.1"/>
    <property type="molecule type" value="Genomic_DNA"/>
</dbReference>
<dbReference type="PIRSF" id="PIRSF000883">
    <property type="entry name" value="Pesterase_MJ0912"/>
    <property type="match status" value="1"/>
</dbReference>
<proteinExistence type="predicted"/>
<dbReference type="InterPro" id="IPR050126">
    <property type="entry name" value="Ap4A_hydrolase"/>
</dbReference>
<evidence type="ECO:0000259" key="1">
    <source>
        <dbReference type="Pfam" id="PF00149"/>
    </source>
</evidence>
<dbReference type="Gene3D" id="3.60.21.10">
    <property type="match status" value="1"/>
</dbReference>
<evidence type="ECO:0000313" key="2">
    <source>
        <dbReference type="EMBL" id="TWT21675.1"/>
    </source>
</evidence>